<gene>
    <name evidence="2" type="ORF">LAWI1_G007981</name>
</gene>
<sequence length="112" mass="12790">MANINAHKHRPWGVTVPGRPSTPSEGAAYQYSRVGPRQSQRLFSFENCTCLEYGPDDPVDEFEVSHPFANQVAIIDKAIRDIKAVRDRYQRPARILSTSLKSRTHLPIRWQS</sequence>
<evidence type="ECO:0000313" key="2">
    <source>
        <dbReference type="EMBL" id="TVY86900.1"/>
    </source>
</evidence>
<dbReference type="Proteomes" id="UP000315522">
    <property type="component" value="Unassembled WGS sequence"/>
</dbReference>
<evidence type="ECO:0000313" key="3">
    <source>
        <dbReference type="Proteomes" id="UP000315522"/>
    </source>
</evidence>
<dbReference type="AlphaFoldDB" id="A0A559M1R3"/>
<keyword evidence="3" id="KW-1185">Reference proteome</keyword>
<reference evidence="2 3" key="1">
    <citation type="submission" date="2018-05" db="EMBL/GenBank/DDBJ databases">
        <title>Genome sequencing and assembly of the regulated plant pathogen Lachnellula willkommii and related sister species for the development of diagnostic species identification markers.</title>
        <authorList>
            <person name="Giroux E."/>
            <person name="Bilodeau G."/>
        </authorList>
    </citation>
    <scope>NUCLEOTIDE SEQUENCE [LARGE SCALE GENOMIC DNA]</scope>
    <source>
        <strain evidence="2 3">CBS 172.35</strain>
    </source>
</reference>
<feature type="compositionally biased region" description="Basic residues" evidence="1">
    <location>
        <begin position="1"/>
        <end position="11"/>
    </location>
</feature>
<dbReference type="EMBL" id="QGML01002967">
    <property type="protein sequence ID" value="TVY86900.1"/>
    <property type="molecule type" value="Genomic_DNA"/>
</dbReference>
<name>A0A559M1R3_9HELO</name>
<comment type="caution">
    <text evidence="2">The sequence shown here is derived from an EMBL/GenBank/DDBJ whole genome shotgun (WGS) entry which is preliminary data.</text>
</comment>
<evidence type="ECO:0000256" key="1">
    <source>
        <dbReference type="SAM" id="MobiDB-lite"/>
    </source>
</evidence>
<protein>
    <submittedName>
        <fullName evidence="2">Uncharacterized protein</fullName>
    </submittedName>
</protein>
<proteinExistence type="predicted"/>
<accession>A0A559M1R3</accession>
<organism evidence="2 3">
    <name type="scientific">Lachnellula willkommii</name>
    <dbReference type="NCBI Taxonomy" id="215461"/>
    <lineage>
        <taxon>Eukaryota</taxon>
        <taxon>Fungi</taxon>
        <taxon>Dikarya</taxon>
        <taxon>Ascomycota</taxon>
        <taxon>Pezizomycotina</taxon>
        <taxon>Leotiomycetes</taxon>
        <taxon>Helotiales</taxon>
        <taxon>Lachnaceae</taxon>
        <taxon>Lachnellula</taxon>
    </lineage>
</organism>
<feature type="region of interest" description="Disordered" evidence="1">
    <location>
        <begin position="1"/>
        <end position="28"/>
    </location>
</feature>